<dbReference type="EMBL" id="FOIR01000002">
    <property type="protein sequence ID" value="SEW22517.1"/>
    <property type="molecule type" value="Genomic_DNA"/>
</dbReference>
<dbReference type="STRING" id="1267423.SAMN05216290_2056"/>
<accession>A0A1I0Q6M8</accession>
<dbReference type="RefSeq" id="WP_090258495.1">
    <property type="nucleotide sequence ID" value="NZ_FOIR01000002.1"/>
</dbReference>
<evidence type="ECO:0008006" key="3">
    <source>
        <dbReference type="Google" id="ProtNLM"/>
    </source>
</evidence>
<gene>
    <name evidence="1" type="ORF">SAMN05216290_2056</name>
</gene>
<dbReference type="AlphaFoldDB" id="A0A1I0Q6M8"/>
<dbReference type="GO" id="GO:0009055">
    <property type="term" value="F:electron transfer activity"/>
    <property type="evidence" value="ECO:0007669"/>
    <property type="project" value="InterPro"/>
</dbReference>
<dbReference type="GeneID" id="99986770"/>
<dbReference type="Pfam" id="PF13573">
    <property type="entry name" value="SprB"/>
    <property type="match status" value="1"/>
</dbReference>
<organism evidence="1 2">
    <name type="scientific">Roseivirga pacifica</name>
    <dbReference type="NCBI Taxonomy" id="1267423"/>
    <lineage>
        <taxon>Bacteria</taxon>
        <taxon>Pseudomonadati</taxon>
        <taxon>Bacteroidota</taxon>
        <taxon>Cytophagia</taxon>
        <taxon>Cytophagales</taxon>
        <taxon>Roseivirgaceae</taxon>
        <taxon>Roseivirga</taxon>
    </lineage>
</organism>
<protein>
    <recommendedName>
        <fullName evidence="3">SprB repeat-containing protein</fullName>
    </recommendedName>
</protein>
<dbReference type="OrthoDB" id="1524994at2"/>
<reference evidence="2" key="1">
    <citation type="submission" date="2016-10" db="EMBL/GenBank/DDBJ databases">
        <authorList>
            <person name="Varghese N."/>
            <person name="Submissions S."/>
        </authorList>
    </citation>
    <scope>NUCLEOTIDE SEQUENCE [LARGE SCALE GENOMIC DNA]</scope>
    <source>
        <strain evidence="2">CGMCC 1.12402</strain>
    </source>
</reference>
<evidence type="ECO:0000313" key="2">
    <source>
        <dbReference type="Proteomes" id="UP000199437"/>
    </source>
</evidence>
<evidence type="ECO:0000313" key="1">
    <source>
        <dbReference type="EMBL" id="SEW22517.1"/>
    </source>
</evidence>
<dbReference type="GO" id="GO:0020037">
    <property type="term" value="F:heme binding"/>
    <property type="evidence" value="ECO:0007669"/>
    <property type="project" value="InterPro"/>
</dbReference>
<proteinExistence type="predicted"/>
<keyword evidence="2" id="KW-1185">Reference proteome</keyword>
<dbReference type="Proteomes" id="UP000199437">
    <property type="component" value="Unassembled WGS sequence"/>
</dbReference>
<dbReference type="SUPFAM" id="SSF46626">
    <property type="entry name" value="Cytochrome c"/>
    <property type="match status" value="1"/>
</dbReference>
<sequence length="264" mass="27136">MKKSRLLLIVGLTYVLYLWACSSDKEPAPSVCDGSLLLNLISKTDAACGLDEGVIEVGIVGNIGAVSYQLNNGASQSSSVFTGLSAGSYTVTATDSEGCTTTVDVTIQNQDGVNASLTTSETQCDAASGDITISASGGQQPYEFKLDNGAYQSANTFTSLAQGNYEVSVRDASGCEVVLSAEIKTDIQFSQIQSIVQTNCAVSGCHNGTQSPNLTTTAGIQSNAGRIQARTSAGTMPPASSGRSLTNAEIAAIACWVNDGAQTN</sequence>
<dbReference type="InterPro" id="IPR036909">
    <property type="entry name" value="Cyt_c-like_dom_sf"/>
</dbReference>
<dbReference type="InterPro" id="IPR025667">
    <property type="entry name" value="SprB_repeat"/>
</dbReference>
<name>A0A1I0Q6M8_9BACT</name>
<dbReference type="Gene3D" id="2.60.40.740">
    <property type="match status" value="2"/>
</dbReference>